<keyword evidence="4 7" id="KW-0472">Membrane</keyword>
<sequence>MEQRQAAEAAQRAAAEDERRAAADEAQRAAAAEAARRQAAMEARRAAADEAERAAEAEWRAAQAAQRPDPQIRSRQQVPPPQPARVAPSGPAGLPGQHPVAPPAREPVERWDDEVVPGYGAGDDPYYAAGDDAHYATDDTLAAAYAGPLRARAGAASEEWPPTGGRGIVAETDPHDQDPFADLGDDASRPSRSDRRAAAAWEFEEHEREPNRRRRGAWGCLIALIVLGALVAGAAFFLQGPITSLMERFQPPEDYSGAGSGEVVFMINEGDGGETIAANLEEQDIVASSEAFIEEVTSRSEQPIFYPGAYRMANRMSASDALDALLDPENKLENTFVIQEGLWARDALANAAAATGIPVEDLEAAASDPQALGLPAEATSVEGFLFPATYTFGPDVTAEVVVQTLVDRSFQALDEAGVAPEDRWETVIIASMIEREAGSEEDAYKVSRVIRNRLDANQFPSQLLQFDSTVHYGTGDDTVVTTTDAERADASNPYNTYVHPGLPPGPIGNPGDVAIDAAQNPADGPWLYFVTVNLETGETVFSATLEEHEAAVEEFLRYLDENG</sequence>
<evidence type="ECO:0000256" key="5">
    <source>
        <dbReference type="ARBA" id="ARBA00023239"/>
    </source>
</evidence>
<dbReference type="Pfam" id="PF02618">
    <property type="entry name" value="YceG"/>
    <property type="match status" value="1"/>
</dbReference>
<comment type="catalytic activity">
    <reaction evidence="7">
        <text>a peptidoglycan chain = a peptidoglycan chain with N-acetyl-1,6-anhydromuramyl-[peptide] at the reducing end + a peptidoglycan chain with N-acetylglucosamine at the non-reducing end.</text>
        <dbReference type="EC" id="4.2.2.29"/>
    </reaction>
</comment>
<feature type="region of interest" description="Disordered" evidence="8">
    <location>
        <begin position="154"/>
        <end position="194"/>
    </location>
</feature>
<keyword evidence="3 7" id="KW-1133">Transmembrane helix</keyword>
<feature type="region of interest" description="Disordered" evidence="8">
    <location>
        <begin position="1"/>
        <end position="123"/>
    </location>
</feature>
<evidence type="ECO:0000256" key="7">
    <source>
        <dbReference type="HAMAP-Rule" id="MF_02065"/>
    </source>
</evidence>
<dbReference type="GO" id="GO:0005886">
    <property type="term" value="C:plasma membrane"/>
    <property type="evidence" value="ECO:0007669"/>
    <property type="project" value="UniProtKB-SubCell"/>
</dbReference>
<dbReference type="GO" id="GO:0071555">
    <property type="term" value="P:cell wall organization"/>
    <property type="evidence" value="ECO:0007669"/>
    <property type="project" value="UniProtKB-KW"/>
</dbReference>
<feature type="compositionally biased region" description="Basic and acidic residues" evidence="8">
    <location>
        <begin position="42"/>
        <end position="59"/>
    </location>
</feature>
<evidence type="ECO:0000313" key="10">
    <source>
        <dbReference type="Proteomes" id="UP000433071"/>
    </source>
</evidence>
<dbReference type="PANTHER" id="PTHR30518:SF2">
    <property type="entry name" value="ENDOLYTIC MUREIN TRANSGLYCOSYLASE"/>
    <property type="match status" value="1"/>
</dbReference>
<evidence type="ECO:0000256" key="8">
    <source>
        <dbReference type="SAM" id="MobiDB-lite"/>
    </source>
</evidence>
<organism evidence="9 10">
    <name type="scientific">Agromyces bracchium</name>
    <dbReference type="NCBI Taxonomy" id="88376"/>
    <lineage>
        <taxon>Bacteria</taxon>
        <taxon>Bacillati</taxon>
        <taxon>Actinomycetota</taxon>
        <taxon>Actinomycetes</taxon>
        <taxon>Micrococcales</taxon>
        <taxon>Microbacteriaceae</taxon>
        <taxon>Agromyces</taxon>
    </lineage>
</organism>
<dbReference type="Gene3D" id="3.30.160.60">
    <property type="entry name" value="Classic Zinc Finger"/>
    <property type="match status" value="1"/>
</dbReference>
<dbReference type="EMBL" id="WMLB01000025">
    <property type="protein sequence ID" value="MTH69076.1"/>
    <property type="molecule type" value="Genomic_DNA"/>
</dbReference>
<dbReference type="InterPro" id="IPR003770">
    <property type="entry name" value="MLTG-like"/>
</dbReference>
<evidence type="ECO:0000256" key="1">
    <source>
        <dbReference type="ARBA" id="ARBA00022475"/>
    </source>
</evidence>
<gene>
    <name evidence="7 9" type="primary">mltG</name>
    <name evidence="9" type="ORF">GJ743_11900</name>
</gene>
<feature type="compositionally biased region" description="Low complexity" evidence="8">
    <location>
        <begin position="1"/>
        <end position="13"/>
    </location>
</feature>
<evidence type="ECO:0000256" key="3">
    <source>
        <dbReference type="ARBA" id="ARBA00022989"/>
    </source>
</evidence>
<dbReference type="EC" id="4.2.2.29" evidence="7"/>
<dbReference type="GO" id="GO:0008932">
    <property type="term" value="F:lytic endotransglycosylase activity"/>
    <property type="evidence" value="ECO:0007669"/>
    <property type="project" value="UniProtKB-UniRule"/>
</dbReference>
<feature type="site" description="Important for catalytic activity" evidence="7">
    <location>
        <position position="436"/>
    </location>
</feature>
<dbReference type="Gene3D" id="3.30.1490.480">
    <property type="entry name" value="Endolytic murein transglycosylase"/>
    <property type="match status" value="1"/>
</dbReference>
<keyword evidence="6 7" id="KW-0961">Cell wall biogenesis/degradation</keyword>
<proteinExistence type="inferred from homology"/>
<keyword evidence="1 7" id="KW-1003">Cell membrane</keyword>
<comment type="similarity">
    <text evidence="7">Belongs to the transglycosylase MltG family.</text>
</comment>
<keyword evidence="2 7" id="KW-0812">Transmembrane</keyword>
<feature type="transmembrane region" description="Helical" evidence="7">
    <location>
        <begin position="216"/>
        <end position="238"/>
    </location>
</feature>
<evidence type="ECO:0000256" key="6">
    <source>
        <dbReference type="ARBA" id="ARBA00023316"/>
    </source>
</evidence>
<evidence type="ECO:0000256" key="4">
    <source>
        <dbReference type="ARBA" id="ARBA00023136"/>
    </source>
</evidence>
<dbReference type="NCBIfam" id="TIGR00247">
    <property type="entry name" value="endolytic transglycosylase MltG"/>
    <property type="match status" value="1"/>
</dbReference>
<feature type="compositionally biased region" description="Low complexity" evidence="8">
    <location>
        <begin position="60"/>
        <end position="77"/>
    </location>
</feature>
<evidence type="ECO:0000256" key="2">
    <source>
        <dbReference type="ARBA" id="ARBA00022692"/>
    </source>
</evidence>
<feature type="compositionally biased region" description="Low complexity" evidence="8">
    <location>
        <begin position="28"/>
        <end position="41"/>
    </location>
</feature>
<keyword evidence="5 7" id="KW-0456">Lyase</keyword>
<keyword evidence="10" id="KW-1185">Reference proteome</keyword>
<evidence type="ECO:0000313" key="9">
    <source>
        <dbReference type="EMBL" id="MTH69076.1"/>
    </source>
</evidence>
<dbReference type="OrthoDB" id="9814591at2"/>
<dbReference type="HAMAP" id="MF_02065">
    <property type="entry name" value="MltG"/>
    <property type="match status" value="1"/>
</dbReference>
<dbReference type="GO" id="GO:0009252">
    <property type="term" value="P:peptidoglycan biosynthetic process"/>
    <property type="evidence" value="ECO:0007669"/>
    <property type="project" value="UniProtKB-UniRule"/>
</dbReference>
<feature type="compositionally biased region" description="Basic and acidic residues" evidence="8">
    <location>
        <begin position="14"/>
        <end position="27"/>
    </location>
</feature>
<comment type="subcellular location">
    <subcellularLocation>
        <location evidence="7">Cell membrane</location>
        <topology evidence="7">Single-pass membrane protein</topology>
    </subcellularLocation>
</comment>
<accession>A0A6I3MCH1</accession>
<comment type="function">
    <text evidence="7">Functions as a peptidoglycan terminase that cleaves nascent peptidoglycan strands endolytically to terminate their elongation.</text>
</comment>
<name>A0A6I3MCH1_9MICO</name>
<comment type="caution">
    <text evidence="9">The sequence shown here is derived from an EMBL/GenBank/DDBJ whole genome shotgun (WGS) entry which is preliminary data.</text>
</comment>
<reference evidence="9 10" key="1">
    <citation type="submission" date="2019-11" db="EMBL/GenBank/DDBJ databases">
        <title>Agromyces kandeliae sp. nov., isolated from mangrove soil.</title>
        <authorList>
            <person name="Wang R."/>
        </authorList>
    </citation>
    <scope>NUCLEOTIDE SEQUENCE [LARGE SCALE GENOMIC DNA]</scope>
    <source>
        <strain evidence="9 10">JCM 11433</strain>
    </source>
</reference>
<dbReference type="RefSeq" id="WP_155052124.1">
    <property type="nucleotide sequence ID" value="NZ_BAAAIB010000008.1"/>
</dbReference>
<dbReference type="PANTHER" id="PTHR30518">
    <property type="entry name" value="ENDOLYTIC MUREIN TRANSGLYCOSYLASE"/>
    <property type="match status" value="1"/>
</dbReference>
<dbReference type="Proteomes" id="UP000433071">
    <property type="component" value="Unassembled WGS sequence"/>
</dbReference>
<dbReference type="AlphaFoldDB" id="A0A6I3MCH1"/>
<protein>
    <recommendedName>
        <fullName evidence="7">Endolytic murein transglycosylase</fullName>
        <ecNumber evidence="7">4.2.2.29</ecNumber>
    </recommendedName>
    <alternativeName>
        <fullName evidence="7">Peptidoglycan lytic transglycosylase</fullName>
    </alternativeName>
    <alternativeName>
        <fullName evidence="7">Peptidoglycan polymerization terminase</fullName>
    </alternativeName>
</protein>